<evidence type="ECO:0000256" key="3">
    <source>
        <dbReference type="ARBA" id="ARBA00023125"/>
    </source>
</evidence>
<dbReference type="Gene3D" id="3.40.1810.10">
    <property type="entry name" value="Transcription factor, MADS-box"/>
    <property type="match status" value="1"/>
</dbReference>
<dbReference type="InterPro" id="IPR002100">
    <property type="entry name" value="TF_MADSbox"/>
</dbReference>
<reference evidence="9 10" key="1">
    <citation type="journal article" date="2013" name="Front. Plant Sci.">
        <title>The Reference Genome of the Halophytic Plant Eutrema salsugineum.</title>
        <authorList>
            <person name="Yang R."/>
            <person name="Jarvis D.E."/>
            <person name="Chen H."/>
            <person name="Beilstein M.A."/>
            <person name="Grimwood J."/>
            <person name="Jenkins J."/>
            <person name="Shu S."/>
            <person name="Prochnik S."/>
            <person name="Xin M."/>
            <person name="Ma C."/>
            <person name="Schmutz J."/>
            <person name="Wing R.A."/>
            <person name="Mitchell-Olds T."/>
            <person name="Schumaker K.S."/>
            <person name="Wang X."/>
        </authorList>
    </citation>
    <scope>NUCLEOTIDE SEQUENCE [LARGE SCALE GENOMIC DNA]</scope>
</reference>
<keyword evidence="10" id="KW-1185">Reference proteome</keyword>
<proteinExistence type="predicted"/>
<dbReference type="PANTHER" id="PTHR11945">
    <property type="entry name" value="MADS BOX PROTEIN"/>
    <property type="match status" value="1"/>
</dbReference>
<feature type="non-terminal residue" evidence="9">
    <location>
        <position position="1"/>
    </location>
</feature>
<dbReference type="Proteomes" id="UP000030689">
    <property type="component" value="Unassembled WGS sequence"/>
</dbReference>
<sequence length="260" mass="29806">TFSKRRSGLFKKVSELCTLCDAEVAIIVHSPSQKVFSFGHPNVETVIDRFKNNNLPPPQQHGSMQLNEIRQNSNIRDLNNQLTQLMNQLESEKKKNEELKKMRKNSQVPERWWEKPIEELDLAQAFQFKTRLEELKKEVTSEASKMFQTAGPHQNFYVGSSTNAPFGVNDGNNFNLNSDQLNQKRMVNMNAVYNQNMFIPNRPLPFGNSFYGNAVERSVPEYNMNRLGYNQNQNLNLRGENISENEGYHGGDPPESGSGY</sequence>
<evidence type="ECO:0000313" key="10">
    <source>
        <dbReference type="Proteomes" id="UP000030689"/>
    </source>
</evidence>
<dbReference type="eggNOG" id="KOG0014">
    <property type="taxonomic scope" value="Eukaryota"/>
</dbReference>
<dbReference type="GO" id="GO:0005634">
    <property type="term" value="C:nucleus"/>
    <property type="evidence" value="ECO:0007669"/>
    <property type="project" value="UniProtKB-SubCell"/>
</dbReference>
<keyword evidence="2" id="KW-0805">Transcription regulation</keyword>
<gene>
    <name evidence="9" type="ORF">EUTSA_v10012100mg</name>
</gene>
<dbReference type="Gene3D" id="6.10.140.920">
    <property type="match status" value="1"/>
</dbReference>
<organism evidence="9 10">
    <name type="scientific">Eutrema salsugineum</name>
    <name type="common">Saltwater cress</name>
    <name type="synonym">Sisymbrium salsugineum</name>
    <dbReference type="NCBI Taxonomy" id="72664"/>
    <lineage>
        <taxon>Eukaryota</taxon>
        <taxon>Viridiplantae</taxon>
        <taxon>Streptophyta</taxon>
        <taxon>Embryophyta</taxon>
        <taxon>Tracheophyta</taxon>
        <taxon>Spermatophyta</taxon>
        <taxon>Magnoliopsida</taxon>
        <taxon>eudicotyledons</taxon>
        <taxon>Gunneridae</taxon>
        <taxon>Pentapetalae</taxon>
        <taxon>rosids</taxon>
        <taxon>malvids</taxon>
        <taxon>Brassicales</taxon>
        <taxon>Brassicaceae</taxon>
        <taxon>Eutremeae</taxon>
        <taxon>Eutrema</taxon>
    </lineage>
</organism>
<keyword evidence="5" id="KW-0539">Nucleus</keyword>
<evidence type="ECO:0000256" key="4">
    <source>
        <dbReference type="ARBA" id="ARBA00023163"/>
    </source>
</evidence>
<dbReference type="GO" id="GO:0000981">
    <property type="term" value="F:DNA-binding transcription factor activity, RNA polymerase II-specific"/>
    <property type="evidence" value="ECO:0007669"/>
    <property type="project" value="TreeGrafter"/>
</dbReference>
<dbReference type="OMA" id="HNMALPN"/>
<feature type="coiled-coil region" evidence="6">
    <location>
        <begin position="68"/>
        <end position="102"/>
    </location>
</feature>
<evidence type="ECO:0000256" key="1">
    <source>
        <dbReference type="ARBA" id="ARBA00004123"/>
    </source>
</evidence>
<comment type="subcellular location">
    <subcellularLocation>
        <location evidence="1">Nucleus</location>
    </subcellularLocation>
</comment>
<feature type="region of interest" description="Disordered" evidence="7">
    <location>
        <begin position="241"/>
        <end position="260"/>
    </location>
</feature>
<dbReference type="SUPFAM" id="SSF55455">
    <property type="entry name" value="SRF-like"/>
    <property type="match status" value="1"/>
</dbReference>
<dbReference type="FunFam" id="3.40.1810.10:FF:000006">
    <property type="entry name" value="Agamous-like MADS-box protein AGL62"/>
    <property type="match status" value="1"/>
</dbReference>
<evidence type="ECO:0000313" key="9">
    <source>
        <dbReference type="EMBL" id="ESQ30868.1"/>
    </source>
</evidence>
<dbReference type="EMBL" id="KI517809">
    <property type="protein sequence ID" value="ESQ30868.1"/>
    <property type="molecule type" value="Genomic_DNA"/>
</dbReference>
<keyword evidence="3" id="KW-0238">DNA-binding</keyword>
<dbReference type="Gramene" id="ESQ30868">
    <property type="protein sequence ID" value="ESQ30868"/>
    <property type="gene ID" value="EUTSA_v10012100mg"/>
</dbReference>
<evidence type="ECO:0000256" key="7">
    <source>
        <dbReference type="SAM" id="MobiDB-lite"/>
    </source>
</evidence>
<evidence type="ECO:0000256" key="5">
    <source>
        <dbReference type="ARBA" id="ARBA00023242"/>
    </source>
</evidence>
<dbReference type="InterPro" id="IPR036879">
    <property type="entry name" value="TF_MADSbox_sf"/>
</dbReference>
<dbReference type="PROSITE" id="PS50066">
    <property type="entry name" value="MADS_BOX_2"/>
    <property type="match status" value="1"/>
</dbReference>
<evidence type="ECO:0000259" key="8">
    <source>
        <dbReference type="PROSITE" id="PS50066"/>
    </source>
</evidence>
<feature type="domain" description="MADS-box" evidence="8">
    <location>
        <begin position="1"/>
        <end position="42"/>
    </location>
</feature>
<dbReference type="PANTHER" id="PTHR11945:SF776">
    <property type="entry name" value="AGAMOUS-LIKE 50-RELATED"/>
    <property type="match status" value="1"/>
</dbReference>
<keyword evidence="6" id="KW-0175">Coiled coil</keyword>
<protein>
    <recommendedName>
        <fullName evidence="8">MADS-box domain-containing protein</fullName>
    </recommendedName>
</protein>
<evidence type="ECO:0000256" key="6">
    <source>
        <dbReference type="SAM" id="Coils"/>
    </source>
</evidence>
<dbReference type="Pfam" id="PF00319">
    <property type="entry name" value="SRF-TF"/>
    <property type="match status" value="1"/>
</dbReference>
<accession>V4KU14</accession>
<dbReference type="PRINTS" id="PR00404">
    <property type="entry name" value="MADSDOMAIN"/>
</dbReference>
<dbReference type="GO" id="GO:0000978">
    <property type="term" value="F:RNA polymerase II cis-regulatory region sequence-specific DNA binding"/>
    <property type="evidence" value="ECO:0007669"/>
    <property type="project" value="TreeGrafter"/>
</dbReference>
<keyword evidence="4" id="KW-0804">Transcription</keyword>
<dbReference type="KEGG" id="eus:EUTSA_v10012100mg"/>
<dbReference type="AlphaFoldDB" id="V4KU14"/>
<dbReference type="GO" id="GO:0046983">
    <property type="term" value="F:protein dimerization activity"/>
    <property type="evidence" value="ECO:0007669"/>
    <property type="project" value="InterPro"/>
</dbReference>
<name>V4KU14_EUTSA</name>
<evidence type="ECO:0000256" key="2">
    <source>
        <dbReference type="ARBA" id="ARBA00023015"/>
    </source>
</evidence>
<dbReference type="SMART" id="SM00432">
    <property type="entry name" value="MADS"/>
    <property type="match status" value="1"/>
</dbReference>